<dbReference type="InterPro" id="IPR003594">
    <property type="entry name" value="HATPase_dom"/>
</dbReference>
<dbReference type="CDD" id="cd00082">
    <property type="entry name" value="HisKA"/>
    <property type="match status" value="1"/>
</dbReference>
<evidence type="ECO:0000259" key="5">
    <source>
        <dbReference type="PROSITE" id="PS50109"/>
    </source>
</evidence>
<dbReference type="CDD" id="cd00130">
    <property type="entry name" value="PAS"/>
    <property type="match status" value="1"/>
</dbReference>
<evidence type="ECO:0000259" key="7">
    <source>
        <dbReference type="PROSITE" id="PS50112"/>
    </source>
</evidence>
<accession>A0ABW7ESQ2</accession>
<organism evidence="9 10">
    <name type="scientific">Pelomonas dachongensis</name>
    <dbReference type="NCBI Taxonomy" id="3299029"/>
    <lineage>
        <taxon>Bacteria</taxon>
        <taxon>Pseudomonadati</taxon>
        <taxon>Pseudomonadota</taxon>
        <taxon>Betaproteobacteria</taxon>
        <taxon>Burkholderiales</taxon>
        <taxon>Sphaerotilaceae</taxon>
        <taxon>Roseateles</taxon>
    </lineage>
</organism>
<name>A0ABW7ESQ2_9BURK</name>
<dbReference type="CDD" id="cd17580">
    <property type="entry name" value="REC_2_DhkD-like"/>
    <property type="match status" value="1"/>
</dbReference>
<dbReference type="EMBL" id="JBIGHY010000009">
    <property type="protein sequence ID" value="MFG6416452.1"/>
    <property type="molecule type" value="Genomic_DNA"/>
</dbReference>
<dbReference type="PROSITE" id="PS50112">
    <property type="entry name" value="PAS"/>
    <property type="match status" value="1"/>
</dbReference>
<dbReference type="Gene3D" id="3.30.565.10">
    <property type="entry name" value="Histidine kinase-like ATPase, C-terminal domain"/>
    <property type="match status" value="1"/>
</dbReference>
<feature type="domain" description="PAC" evidence="8">
    <location>
        <begin position="95"/>
        <end position="147"/>
    </location>
</feature>
<evidence type="ECO:0000313" key="9">
    <source>
        <dbReference type="EMBL" id="MFG6416452.1"/>
    </source>
</evidence>
<dbReference type="SUPFAM" id="SSF55785">
    <property type="entry name" value="PYP-like sensor domain (PAS domain)"/>
    <property type="match status" value="1"/>
</dbReference>
<dbReference type="SMART" id="SM00387">
    <property type="entry name" value="HATPase_c"/>
    <property type="match status" value="1"/>
</dbReference>
<dbReference type="Proteomes" id="UP001606300">
    <property type="component" value="Unassembled WGS sequence"/>
</dbReference>
<evidence type="ECO:0000259" key="6">
    <source>
        <dbReference type="PROSITE" id="PS50110"/>
    </source>
</evidence>
<dbReference type="SMART" id="SM00448">
    <property type="entry name" value="REC"/>
    <property type="match status" value="1"/>
</dbReference>
<dbReference type="InterPro" id="IPR035965">
    <property type="entry name" value="PAS-like_dom_sf"/>
</dbReference>
<comment type="caution">
    <text evidence="9">The sequence shown here is derived from an EMBL/GenBank/DDBJ whole genome shotgun (WGS) entry which is preliminary data.</text>
</comment>
<evidence type="ECO:0000256" key="4">
    <source>
        <dbReference type="PROSITE-ProRule" id="PRU00169"/>
    </source>
</evidence>
<dbReference type="PRINTS" id="PR00344">
    <property type="entry name" value="BCTRLSENSOR"/>
</dbReference>
<feature type="domain" description="PAS" evidence="7">
    <location>
        <begin position="20"/>
        <end position="91"/>
    </location>
</feature>
<proteinExistence type="predicted"/>
<dbReference type="GO" id="GO:0005524">
    <property type="term" value="F:ATP binding"/>
    <property type="evidence" value="ECO:0007669"/>
    <property type="project" value="UniProtKB-KW"/>
</dbReference>
<dbReference type="Gene3D" id="3.40.50.2300">
    <property type="match status" value="1"/>
</dbReference>
<dbReference type="Pfam" id="PF02518">
    <property type="entry name" value="HATPase_c"/>
    <property type="match status" value="1"/>
</dbReference>
<dbReference type="InterPro" id="IPR005467">
    <property type="entry name" value="His_kinase_dom"/>
</dbReference>
<dbReference type="InterPro" id="IPR036890">
    <property type="entry name" value="HATPase_C_sf"/>
</dbReference>
<dbReference type="InterPro" id="IPR036097">
    <property type="entry name" value="HisK_dim/P_sf"/>
</dbReference>
<sequence length="532" mass="56713">MTTDGTARPHLDVEGVLHERTATLQALLQGVRDYAIYTVSPEGRITSWHRGAERLKGYTAEEAVGMPFAALFTHEDRARGQPQLELQVAAEAGEYAGEGLRVRRDGSLVEVAVVLTALRGPRGELLGFLKLTQDITARRAAERAREDALRASQLARIEAERASQSKGEFLATLSHELRTPLSAILGWTQVLERGLSDADTLKHGLDAISRNARQQARLIEDLLDMTRIESGQLRLDLQRIELDGVVAAAVDSALPTAALRGLTLATSLLPGGGRVLGDPSRLQQVVSNLLDNAMKFTPRGGHIDVALTRMDGHAVIAVSDSGQGIEPEFAGRLFERFQQQDATITRRHGGLGIGLAIVRQLTLLHGGHVEAASDGQGRGACFTVTLPLLSDVAEPQATRGVATSRLDGVDVLLVDDEPDVRTITALLLQTAGARVRTAETAAEGLQLLRQSPPAVLLSDIGMPGLDGYELIRQVRALPRHEGGGTPAAAITAYAGSDDRDRALQAGYQLHLAKPLSPDGLVAAVAQLAAAAR</sequence>
<evidence type="ECO:0000256" key="3">
    <source>
        <dbReference type="ARBA" id="ARBA00022553"/>
    </source>
</evidence>
<keyword evidence="10" id="KW-1185">Reference proteome</keyword>
<evidence type="ECO:0000256" key="1">
    <source>
        <dbReference type="ARBA" id="ARBA00000085"/>
    </source>
</evidence>
<protein>
    <recommendedName>
        <fullName evidence="2">histidine kinase</fullName>
        <ecNumber evidence="2">2.7.13.3</ecNumber>
    </recommendedName>
</protein>
<dbReference type="SUPFAM" id="SSF55874">
    <property type="entry name" value="ATPase domain of HSP90 chaperone/DNA topoisomerase II/histidine kinase"/>
    <property type="match status" value="1"/>
</dbReference>
<dbReference type="SMART" id="SM00388">
    <property type="entry name" value="HisKA"/>
    <property type="match status" value="1"/>
</dbReference>
<dbReference type="EC" id="2.7.13.3" evidence="2"/>
<dbReference type="Gene3D" id="1.10.287.130">
    <property type="match status" value="1"/>
</dbReference>
<feature type="modified residue" description="4-aspartylphosphate" evidence="4">
    <location>
        <position position="459"/>
    </location>
</feature>
<dbReference type="PROSITE" id="PS50110">
    <property type="entry name" value="RESPONSE_REGULATORY"/>
    <property type="match status" value="1"/>
</dbReference>
<reference evidence="9 10" key="1">
    <citation type="submission" date="2024-09" db="EMBL/GenBank/DDBJ databases">
        <title>Novel species of the genus Pelomonas and Roseateles isolated from streams.</title>
        <authorList>
            <person name="Lu H."/>
        </authorList>
    </citation>
    <scope>NUCLEOTIDE SEQUENCE [LARGE SCALE GENOMIC DNA]</scope>
    <source>
        <strain evidence="9 10">DC23W</strain>
    </source>
</reference>
<dbReference type="Pfam" id="PF08448">
    <property type="entry name" value="PAS_4"/>
    <property type="match status" value="1"/>
</dbReference>
<dbReference type="SMART" id="SM00091">
    <property type="entry name" value="PAS"/>
    <property type="match status" value="1"/>
</dbReference>
<dbReference type="PANTHER" id="PTHR43547">
    <property type="entry name" value="TWO-COMPONENT HISTIDINE KINASE"/>
    <property type="match status" value="1"/>
</dbReference>
<feature type="domain" description="Response regulatory" evidence="6">
    <location>
        <begin position="410"/>
        <end position="528"/>
    </location>
</feature>
<dbReference type="PROSITE" id="PS50109">
    <property type="entry name" value="HIS_KIN"/>
    <property type="match status" value="1"/>
</dbReference>
<keyword evidence="9" id="KW-0547">Nucleotide-binding</keyword>
<keyword evidence="9" id="KW-0067">ATP-binding</keyword>
<dbReference type="Pfam" id="PF00512">
    <property type="entry name" value="HisKA"/>
    <property type="match status" value="1"/>
</dbReference>
<feature type="domain" description="Histidine kinase" evidence="5">
    <location>
        <begin position="172"/>
        <end position="390"/>
    </location>
</feature>
<gene>
    <name evidence="9" type="ORF">ACG02S_21390</name>
</gene>
<comment type="catalytic activity">
    <reaction evidence="1">
        <text>ATP + protein L-histidine = ADP + protein N-phospho-L-histidine.</text>
        <dbReference type="EC" id="2.7.13.3"/>
    </reaction>
</comment>
<dbReference type="NCBIfam" id="TIGR00229">
    <property type="entry name" value="sensory_box"/>
    <property type="match status" value="1"/>
</dbReference>
<dbReference type="InterPro" id="IPR003661">
    <property type="entry name" value="HisK_dim/P_dom"/>
</dbReference>
<dbReference type="Gene3D" id="3.30.450.20">
    <property type="entry name" value="PAS domain"/>
    <property type="match status" value="1"/>
</dbReference>
<keyword evidence="3 4" id="KW-0597">Phosphoprotein</keyword>
<dbReference type="PROSITE" id="PS50113">
    <property type="entry name" value="PAC"/>
    <property type="match status" value="1"/>
</dbReference>
<dbReference type="InterPro" id="IPR000014">
    <property type="entry name" value="PAS"/>
</dbReference>
<dbReference type="SUPFAM" id="SSF47384">
    <property type="entry name" value="Homodimeric domain of signal transducing histidine kinase"/>
    <property type="match status" value="1"/>
</dbReference>
<dbReference type="PANTHER" id="PTHR43547:SF2">
    <property type="entry name" value="HYBRID SIGNAL TRANSDUCTION HISTIDINE KINASE C"/>
    <property type="match status" value="1"/>
</dbReference>
<evidence type="ECO:0000259" key="8">
    <source>
        <dbReference type="PROSITE" id="PS50113"/>
    </source>
</evidence>
<dbReference type="SUPFAM" id="SSF52172">
    <property type="entry name" value="CheY-like"/>
    <property type="match status" value="1"/>
</dbReference>
<dbReference type="InterPro" id="IPR013656">
    <property type="entry name" value="PAS_4"/>
</dbReference>
<dbReference type="Pfam" id="PF00072">
    <property type="entry name" value="Response_reg"/>
    <property type="match status" value="1"/>
</dbReference>
<dbReference type="InterPro" id="IPR011006">
    <property type="entry name" value="CheY-like_superfamily"/>
</dbReference>
<dbReference type="InterPro" id="IPR001789">
    <property type="entry name" value="Sig_transdc_resp-reg_receiver"/>
</dbReference>
<evidence type="ECO:0000256" key="2">
    <source>
        <dbReference type="ARBA" id="ARBA00012438"/>
    </source>
</evidence>
<evidence type="ECO:0000313" key="10">
    <source>
        <dbReference type="Proteomes" id="UP001606300"/>
    </source>
</evidence>
<dbReference type="InterPro" id="IPR004358">
    <property type="entry name" value="Sig_transdc_His_kin-like_C"/>
</dbReference>
<dbReference type="InterPro" id="IPR000700">
    <property type="entry name" value="PAS-assoc_C"/>
</dbReference>
<dbReference type="RefSeq" id="WP_394472514.1">
    <property type="nucleotide sequence ID" value="NZ_JBIGHY010000009.1"/>
</dbReference>